<keyword evidence="1" id="KW-0472">Membrane</keyword>
<feature type="transmembrane region" description="Helical" evidence="1">
    <location>
        <begin position="140"/>
        <end position="161"/>
    </location>
</feature>
<keyword evidence="1" id="KW-1133">Transmembrane helix</keyword>
<feature type="transmembrane region" description="Helical" evidence="1">
    <location>
        <begin position="89"/>
        <end position="107"/>
    </location>
</feature>
<protein>
    <submittedName>
        <fullName evidence="2">Uncharacterized protein</fullName>
    </submittedName>
</protein>
<name>A0A0F9PLK0_9ZZZZ</name>
<dbReference type="AlphaFoldDB" id="A0A0F9PLK0"/>
<comment type="caution">
    <text evidence="2">The sequence shown here is derived from an EMBL/GenBank/DDBJ whole genome shotgun (WGS) entry which is preliminary data.</text>
</comment>
<evidence type="ECO:0000313" key="2">
    <source>
        <dbReference type="EMBL" id="KKN25457.1"/>
    </source>
</evidence>
<sequence length="220" mass="25245">MALLDINSIIILVALFVIYGVFLLFDLFKRNEKYGYIAYIVAILPVNYFWGLGYDPLFAYIILFILWDVTLLRDTIGIYLKKEREINEVLLYLTLGILVQIIVSAILPEIDTYSSLKDFTDKVWFFWLPNVHSAIFSETVALGFKVAATLMVLLVIIPLIIDIKDEEATLPIIIIFVAIFILPFLYLSYIWIPEAMGVLTFLFSVILFIILLIITKSGNE</sequence>
<gene>
    <name evidence="2" type="ORF">LCGC14_0884510</name>
</gene>
<feature type="transmembrane region" description="Helical" evidence="1">
    <location>
        <begin position="195"/>
        <end position="214"/>
    </location>
</feature>
<accession>A0A0F9PLK0</accession>
<feature type="transmembrane region" description="Helical" evidence="1">
    <location>
        <begin position="6"/>
        <end position="27"/>
    </location>
</feature>
<proteinExistence type="predicted"/>
<dbReference type="EMBL" id="LAZR01002801">
    <property type="protein sequence ID" value="KKN25457.1"/>
    <property type="molecule type" value="Genomic_DNA"/>
</dbReference>
<feature type="transmembrane region" description="Helical" evidence="1">
    <location>
        <begin position="57"/>
        <end position="80"/>
    </location>
</feature>
<evidence type="ECO:0000256" key="1">
    <source>
        <dbReference type="SAM" id="Phobius"/>
    </source>
</evidence>
<organism evidence="2">
    <name type="scientific">marine sediment metagenome</name>
    <dbReference type="NCBI Taxonomy" id="412755"/>
    <lineage>
        <taxon>unclassified sequences</taxon>
        <taxon>metagenomes</taxon>
        <taxon>ecological metagenomes</taxon>
    </lineage>
</organism>
<feature type="transmembrane region" description="Helical" evidence="1">
    <location>
        <begin position="34"/>
        <end position="51"/>
    </location>
</feature>
<reference evidence="2" key="1">
    <citation type="journal article" date="2015" name="Nature">
        <title>Complex archaea that bridge the gap between prokaryotes and eukaryotes.</title>
        <authorList>
            <person name="Spang A."/>
            <person name="Saw J.H."/>
            <person name="Jorgensen S.L."/>
            <person name="Zaremba-Niedzwiedzka K."/>
            <person name="Martijn J."/>
            <person name="Lind A.E."/>
            <person name="van Eijk R."/>
            <person name="Schleper C."/>
            <person name="Guy L."/>
            <person name="Ettema T.J."/>
        </authorList>
    </citation>
    <scope>NUCLEOTIDE SEQUENCE</scope>
</reference>
<feature type="transmembrane region" description="Helical" evidence="1">
    <location>
        <begin position="168"/>
        <end position="189"/>
    </location>
</feature>
<keyword evidence="1" id="KW-0812">Transmembrane</keyword>